<proteinExistence type="predicted"/>
<sequence>MLSLKNPSLKNLSVLKGTLAYMSPEQTGSMNHFLDYRADDDHRIN</sequence>
<organism evidence="1 2">
    <name type="scientific">Lyngbya aestuarii BL J</name>
    <dbReference type="NCBI Taxonomy" id="1348334"/>
    <lineage>
        <taxon>Bacteria</taxon>
        <taxon>Bacillati</taxon>
        <taxon>Cyanobacteriota</taxon>
        <taxon>Cyanophyceae</taxon>
        <taxon>Oscillatoriophycideae</taxon>
        <taxon>Oscillatoriales</taxon>
        <taxon>Microcoleaceae</taxon>
        <taxon>Lyngbya</taxon>
    </lineage>
</organism>
<dbReference type="EMBL" id="AUZM01000002">
    <property type="protein sequence ID" value="ERT09762.1"/>
    <property type="molecule type" value="Genomic_DNA"/>
</dbReference>
<name>U7QR40_9CYAN</name>
<keyword evidence="2" id="KW-1185">Reference proteome</keyword>
<reference evidence="1 2" key="1">
    <citation type="journal article" date="2013" name="Front. Microbiol.">
        <title>Comparative genomic analyses of the cyanobacterium, Lyngbya aestuarii BL J, a powerful hydrogen producer.</title>
        <authorList>
            <person name="Kothari A."/>
            <person name="Vaughn M."/>
            <person name="Garcia-Pichel F."/>
        </authorList>
    </citation>
    <scope>NUCLEOTIDE SEQUENCE [LARGE SCALE GENOMIC DNA]</scope>
    <source>
        <strain evidence="1 2">BL J</strain>
    </source>
</reference>
<protein>
    <submittedName>
        <fullName evidence="1">Uncharacterized protein</fullName>
    </submittedName>
</protein>
<accession>U7QR40</accession>
<gene>
    <name evidence="1" type="ORF">M595_0410</name>
</gene>
<evidence type="ECO:0000313" key="2">
    <source>
        <dbReference type="Proteomes" id="UP000017127"/>
    </source>
</evidence>
<dbReference type="Proteomes" id="UP000017127">
    <property type="component" value="Unassembled WGS sequence"/>
</dbReference>
<dbReference type="AlphaFoldDB" id="U7QR40"/>
<evidence type="ECO:0000313" key="1">
    <source>
        <dbReference type="EMBL" id="ERT09762.1"/>
    </source>
</evidence>
<comment type="caution">
    <text evidence="1">The sequence shown here is derived from an EMBL/GenBank/DDBJ whole genome shotgun (WGS) entry which is preliminary data.</text>
</comment>